<dbReference type="AlphaFoldDB" id="A0A9X9M7H5"/>
<accession>A0A9X9M7H5</accession>
<comment type="caution">
    <text evidence="2">The sequence shown here is derived from an EMBL/GenBank/DDBJ whole genome shotgun (WGS) entry which is preliminary data.</text>
</comment>
<proteinExistence type="predicted"/>
<evidence type="ECO:0000256" key="1">
    <source>
        <dbReference type="SAM" id="MobiDB-lite"/>
    </source>
</evidence>
<evidence type="ECO:0000313" key="2">
    <source>
        <dbReference type="EMBL" id="VCX38308.1"/>
    </source>
</evidence>
<gene>
    <name evidence="2" type="ORF">BN2614_LOCUS7</name>
</gene>
<reference evidence="2 3" key="1">
    <citation type="submission" date="2018-10" db="EMBL/GenBank/DDBJ databases">
        <authorList>
            <person name="Ekblom R."/>
            <person name="Jareborg N."/>
        </authorList>
    </citation>
    <scope>NUCLEOTIDE SEQUENCE [LARGE SCALE GENOMIC DNA]</scope>
    <source>
        <tissue evidence="2">Muscle</tissue>
    </source>
</reference>
<evidence type="ECO:0000313" key="3">
    <source>
        <dbReference type="Proteomes" id="UP000269945"/>
    </source>
</evidence>
<feature type="region of interest" description="Disordered" evidence="1">
    <location>
        <begin position="1"/>
        <end position="78"/>
    </location>
</feature>
<name>A0A9X9M7H5_GULGU</name>
<organism evidence="2 3">
    <name type="scientific">Gulo gulo</name>
    <name type="common">Wolverine</name>
    <name type="synonym">Gluton</name>
    <dbReference type="NCBI Taxonomy" id="48420"/>
    <lineage>
        <taxon>Eukaryota</taxon>
        <taxon>Metazoa</taxon>
        <taxon>Chordata</taxon>
        <taxon>Craniata</taxon>
        <taxon>Vertebrata</taxon>
        <taxon>Euteleostomi</taxon>
        <taxon>Mammalia</taxon>
        <taxon>Eutheria</taxon>
        <taxon>Laurasiatheria</taxon>
        <taxon>Carnivora</taxon>
        <taxon>Caniformia</taxon>
        <taxon>Musteloidea</taxon>
        <taxon>Mustelidae</taxon>
        <taxon>Guloninae</taxon>
        <taxon>Gulo</taxon>
    </lineage>
</organism>
<sequence length="78" mass="8602">MRGGGHIRNTVMSPSQRWERPAGYSDAEDEGNSRDGMTGDKNTRKENGKSSLKRNINKAPGEMISSHAVATKNRAFPR</sequence>
<keyword evidence="3" id="KW-1185">Reference proteome</keyword>
<feature type="compositionally biased region" description="Basic and acidic residues" evidence="1">
    <location>
        <begin position="31"/>
        <end position="48"/>
    </location>
</feature>
<protein>
    <submittedName>
        <fullName evidence="2">Uncharacterized protein</fullName>
    </submittedName>
</protein>
<dbReference type="EMBL" id="CYRY02043698">
    <property type="protein sequence ID" value="VCX38308.1"/>
    <property type="molecule type" value="Genomic_DNA"/>
</dbReference>
<dbReference type="Proteomes" id="UP000269945">
    <property type="component" value="Unassembled WGS sequence"/>
</dbReference>